<dbReference type="OrthoDB" id="7632164at2"/>
<proteinExistence type="predicted"/>
<gene>
    <name evidence="2" type="ORF">V474_08915</name>
</gene>
<protein>
    <submittedName>
        <fullName evidence="2">Uncharacterized protein</fullName>
    </submittedName>
</protein>
<evidence type="ECO:0000256" key="1">
    <source>
        <dbReference type="SAM" id="Phobius"/>
    </source>
</evidence>
<name>A0A0J7Y7L7_9SPHN</name>
<comment type="caution">
    <text evidence="2">The sequence shown here is derived from an EMBL/GenBank/DDBJ whole genome shotgun (WGS) entry which is preliminary data.</text>
</comment>
<dbReference type="EMBL" id="JACU01000002">
    <property type="protein sequence ID" value="KMS59323.1"/>
    <property type="molecule type" value="Genomic_DNA"/>
</dbReference>
<evidence type="ECO:0000313" key="3">
    <source>
        <dbReference type="Proteomes" id="UP000052268"/>
    </source>
</evidence>
<dbReference type="Proteomes" id="UP000052268">
    <property type="component" value="Unassembled WGS sequence"/>
</dbReference>
<sequence length="138" mass="14715">MTPERLSRILAAYGSSPERWPGDEREAATRLLAQVPDAQARAREEQALDALLARHRIPAPHAALVGRTLAAFAPVSGLSVLRSWWARLALAGAAIAGIAAGMLTLDVQHGRVANRQMLALSDDQDTIFASLDTGEVTP</sequence>
<keyword evidence="3" id="KW-1185">Reference proteome</keyword>
<reference evidence="2 3" key="1">
    <citation type="journal article" date="2015" name="G3 (Bethesda)">
        <title>Insights into Ongoing Evolution of the Hexachlorocyclohexane Catabolic Pathway from Comparative Genomics of Ten Sphingomonadaceae Strains.</title>
        <authorList>
            <person name="Pearce S.L."/>
            <person name="Oakeshott J.G."/>
            <person name="Pandey G."/>
        </authorList>
    </citation>
    <scope>NUCLEOTIDE SEQUENCE [LARGE SCALE GENOMIC DNA]</scope>
    <source>
        <strain evidence="2 3">LL02</strain>
    </source>
</reference>
<keyword evidence="1" id="KW-0472">Membrane</keyword>
<dbReference type="PATRIC" id="fig|1114963.3.peg.685"/>
<keyword evidence="1" id="KW-1133">Transmembrane helix</keyword>
<feature type="transmembrane region" description="Helical" evidence="1">
    <location>
        <begin position="84"/>
        <end position="105"/>
    </location>
</feature>
<accession>A0A0J7Y7L7</accession>
<evidence type="ECO:0000313" key="2">
    <source>
        <dbReference type="EMBL" id="KMS59323.1"/>
    </source>
</evidence>
<dbReference type="AlphaFoldDB" id="A0A0J7Y7L7"/>
<keyword evidence="1" id="KW-0812">Transmembrane</keyword>
<organism evidence="2 3">
    <name type="scientific">Novosphingobium barchaimii LL02</name>
    <dbReference type="NCBI Taxonomy" id="1114963"/>
    <lineage>
        <taxon>Bacteria</taxon>
        <taxon>Pseudomonadati</taxon>
        <taxon>Pseudomonadota</taxon>
        <taxon>Alphaproteobacteria</taxon>
        <taxon>Sphingomonadales</taxon>
        <taxon>Sphingomonadaceae</taxon>
        <taxon>Novosphingobium</taxon>
    </lineage>
</organism>
<dbReference type="RefSeq" id="WP_059150099.1">
    <property type="nucleotide sequence ID" value="NZ_KQ130452.1"/>
</dbReference>